<organism evidence="2 3">
    <name type="scientific">Myriangium duriaei CBS 260.36</name>
    <dbReference type="NCBI Taxonomy" id="1168546"/>
    <lineage>
        <taxon>Eukaryota</taxon>
        <taxon>Fungi</taxon>
        <taxon>Dikarya</taxon>
        <taxon>Ascomycota</taxon>
        <taxon>Pezizomycotina</taxon>
        <taxon>Dothideomycetes</taxon>
        <taxon>Dothideomycetidae</taxon>
        <taxon>Myriangiales</taxon>
        <taxon>Myriangiaceae</taxon>
        <taxon>Myriangium</taxon>
    </lineage>
</organism>
<dbReference type="Proteomes" id="UP000799439">
    <property type="component" value="Unassembled WGS sequence"/>
</dbReference>
<dbReference type="AlphaFoldDB" id="A0A9P4J1N2"/>
<feature type="region of interest" description="Disordered" evidence="1">
    <location>
        <begin position="94"/>
        <end position="116"/>
    </location>
</feature>
<sequence length="163" mass="17930">MLTAELSAMTIMTSQVPLSSRSAAVNKPTQINYPPHTPNQCKADQFAARSEIQYIKSPTARGKAYSSAGRKPVRTQNILPPIFQFFPTSTTSRANTSCVTDKTTTTRTPAQPQDVISPGWRVGRNCKASHRVRCCACPHHRVERVPEPVNPRRPTCCPPSEVA</sequence>
<comment type="caution">
    <text evidence="2">The sequence shown here is derived from an EMBL/GenBank/DDBJ whole genome shotgun (WGS) entry which is preliminary data.</text>
</comment>
<evidence type="ECO:0000313" key="2">
    <source>
        <dbReference type="EMBL" id="KAF2150753.1"/>
    </source>
</evidence>
<gene>
    <name evidence="2" type="ORF">K461DRAFT_181726</name>
</gene>
<reference evidence="2" key="1">
    <citation type="journal article" date="2020" name="Stud. Mycol.">
        <title>101 Dothideomycetes genomes: a test case for predicting lifestyles and emergence of pathogens.</title>
        <authorList>
            <person name="Haridas S."/>
            <person name="Albert R."/>
            <person name="Binder M."/>
            <person name="Bloem J."/>
            <person name="Labutti K."/>
            <person name="Salamov A."/>
            <person name="Andreopoulos B."/>
            <person name="Baker S."/>
            <person name="Barry K."/>
            <person name="Bills G."/>
            <person name="Bluhm B."/>
            <person name="Cannon C."/>
            <person name="Castanera R."/>
            <person name="Culley D."/>
            <person name="Daum C."/>
            <person name="Ezra D."/>
            <person name="Gonzalez J."/>
            <person name="Henrissat B."/>
            <person name="Kuo A."/>
            <person name="Liang C."/>
            <person name="Lipzen A."/>
            <person name="Lutzoni F."/>
            <person name="Magnuson J."/>
            <person name="Mondo S."/>
            <person name="Nolan M."/>
            <person name="Ohm R."/>
            <person name="Pangilinan J."/>
            <person name="Park H.-J."/>
            <person name="Ramirez L."/>
            <person name="Alfaro M."/>
            <person name="Sun H."/>
            <person name="Tritt A."/>
            <person name="Yoshinaga Y."/>
            <person name="Zwiers L.-H."/>
            <person name="Turgeon B."/>
            <person name="Goodwin S."/>
            <person name="Spatafora J."/>
            <person name="Crous P."/>
            <person name="Grigoriev I."/>
        </authorList>
    </citation>
    <scope>NUCLEOTIDE SEQUENCE</scope>
    <source>
        <strain evidence="2">CBS 260.36</strain>
    </source>
</reference>
<keyword evidence="3" id="KW-1185">Reference proteome</keyword>
<proteinExistence type="predicted"/>
<feature type="compositionally biased region" description="Polar residues" evidence="1">
    <location>
        <begin position="94"/>
        <end position="111"/>
    </location>
</feature>
<name>A0A9P4J1N2_9PEZI</name>
<evidence type="ECO:0000313" key="3">
    <source>
        <dbReference type="Proteomes" id="UP000799439"/>
    </source>
</evidence>
<protein>
    <submittedName>
        <fullName evidence="2">Uncharacterized protein</fullName>
    </submittedName>
</protein>
<evidence type="ECO:0000256" key="1">
    <source>
        <dbReference type="SAM" id="MobiDB-lite"/>
    </source>
</evidence>
<accession>A0A9P4J1N2</accession>
<dbReference type="EMBL" id="ML996089">
    <property type="protein sequence ID" value="KAF2150753.1"/>
    <property type="molecule type" value="Genomic_DNA"/>
</dbReference>